<evidence type="ECO:0000259" key="9">
    <source>
        <dbReference type="PROSITE" id="PS50109"/>
    </source>
</evidence>
<dbReference type="EMBL" id="CYZU01000034">
    <property type="protein sequence ID" value="CUO77835.1"/>
    <property type="molecule type" value="Genomic_DNA"/>
</dbReference>
<evidence type="ECO:0000256" key="7">
    <source>
        <dbReference type="ARBA" id="ARBA00023012"/>
    </source>
</evidence>
<evidence type="ECO:0000256" key="4">
    <source>
        <dbReference type="ARBA" id="ARBA00022553"/>
    </source>
</evidence>
<dbReference type="GO" id="GO:0004721">
    <property type="term" value="F:phosphoprotein phosphatase activity"/>
    <property type="evidence" value="ECO:0007669"/>
    <property type="project" value="TreeGrafter"/>
</dbReference>
<dbReference type="InterPro" id="IPR004358">
    <property type="entry name" value="Sig_transdc_His_kin-like_C"/>
</dbReference>
<organism evidence="10 11">
    <name type="scientific">Faecalicatena contorta</name>
    <dbReference type="NCBI Taxonomy" id="39482"/>
    <lineage>
        <taxon>Bacteria</taxon>
        <taxon>Bacillati</taxon>
        <taxon>Bacillota</taxon>
        <taxon>Clostridia</taxon>
        <taxon>Lachnospirales</taxon>
        <taxon>Lachnospiraceae</taxon>
        <taxon>Faecalicatena</taxon>
    </lineage>
</organism>
<feature type="transmembrane region" description="Helical" evidence="8">
    <location>
        <begin position="96"/>
        <end position="116"/>
    </location>
</feature>
<dbReference type="InterPro" id="IPR003594">
    <property type="entry name" value="HATPase_dom"/>
</dbReference>
<evidence type="ECO:0000256" key="8">
    <source>
        <dbReference type="SAM" id="Phobius"/>
    </source>
</evidence>
<dbReference type="Gene3D" id="1.10.287.130">
    <property type="match status" value="1"/>
</dbReference>
<keyword evidence="8" id="KW-1133">Transmembrane helix</keyword>
<dbReference type="GO" id="GO:0000155">
    <property type="term" value="F:phosphorelay sensor kinase activity"/>
    <property type="evidence" value="ECO:0007669"/>
    <property type="project" value="InterPro"/>
</dbReference>
<dbReference type="InterPro" id="IPR050351">
    <property type="entry name" value="BphY/WalK/GraS-like"/>
</dbReference>
<dbReference type="PRINTS" id="PR00344">
    <property type="entry name" value="BCTRLSENSOR"/>
</dbReference>
<reference evidence="10 11" key="1">
    <citation type="submission" date="2015-09" db="EMBL/GenBank/DDBJ databases">
        <authorList>
            <consortium name="Pathogen Informatics"/>
        </authorList>
    </citation>
    <scope>NUCLEOTIDE SEQUENCE [LARGE SCALE GENOMIC DNA]</scope>
    <source>
        <strain evidence="10 11">2789STDY5834876</strain>
    </source>
</reference>
<dbReference type="CDD" id="cd00082">
    <property type="entry name" value="HisKA"/>
    <property type="match status" value="1"/>
</dbReference>
<feature type="domain" description="Histidine kinase" evidence="9">
    <location>
        <begin position="187"/>
        <end position="394"/>
    </location>
</feature>
<dbReference type="InterPro" id="IPR036890">
    <property type="entry name" value="HATPase_C_sf"/>
</dbReference>
<evidence type="ECO:0000313" key="11">
    <source>
        <dbReference type="Proteomes" id="UP000095544"/>
    </source>
</evidence>
<dbReference type="SMART" id="SM00388">
    <property type="entry name" value="HisKA"/>
    <property type="match status" value="1"/>
</dbReference>
<keyword evidence="6 10" id="KW-0418">Kinase</keyword>
<comment type="catalytic activity">
    <reaction evidence="1">
        <text>ATP + protein L-histidine = ADP + protein N-phospho-L-histidine.</text>
        <dbReference type="EC" id="2.7.13.3"/>
    </reaction>
</comment>
<dbReference type="PANTHER" id="PTHR45453">
    <property type="entry name" value="PHOSPHATE REGULON SENSOR PROTEIN PHOR"/>
    <property type="match status" value="1"/>
</dbReference>
<accession>A0A174HYD2</accession>
<proteinExistence type="predicted"/>
<evidence type="ECO:0000256" key="3">
    <source>
        <dbReference type="ARBA" id="ARBA00012438"/>
    </source>
</evidence>
<comment type="subcellular location">
    <subcellularLocation>
        <location evidence="2">Membrane</location>
    </subcellularLocation>
</comment>
<dbReference type="RefSeq" id="WP_055154268.1">
    <property type="nucleotide sequence ID" value="NZ_CYZU01000034.1"/>
</dbReference>
<name>A0A174HYD2_9FIRM</name>
<dbReference type="SUPFAM" id="SSF47384">
    <property type="entry name" value="Homodimeric domain of signal transducing histidine kinase"/>
    <property type="match status" value="1"/>
</dbReference>
<feature type="transmembrane region" description="Helical" evidence="8">
    <location>
        <begin position="7"/>
        <end position="30"/>
    </location>
</feature>
<dbReference type="CDD" id="cd00075">
    <property type="entry name" value="HATPase"/>
    <property type="match status" value="1"/>
</dbReference>
<evidence type="ECO:0000256" key="2">
    <source>
        <dbReference type="ARBA" id="ARBA00004370"/>
    </source>
</evidence>
<dbReference type="Proteomes" id="UP000095544">
    <property type="component" value="Unassembled WGS sequence"/>
</dbReference>
<dbReference type="InterPro" id="IPR036097">
    <property type="entry name" value="HisK_dim/P_sf"/>
</dbReference>
<dbReference type="InterPro" id="IPR005467">
    <property type="entry name" value="His_kinase_dom"/>
</dbReference>
<dbReference type="AlphaFoldDB" id="A0A174HYD2"/>
<dbReference type="GO" id="GO:0005886">
    <property type="term" value="C:plasma membrane"/>
    <property type="evidence" value="ECO:0007669"/>
    <property type="project" value="TreeGrafter"/>
</dbReference>
<keyword evidence="8" id="KW-0472">Membrane</keyword>
<keyword evidence="8" id="KW-0812">Transmembrane</keyword>
<sequence length="394" mass="44258">MTGRKNAGALIGLVLAFSLIASAVTALFMAEFNNRMHFQLIGHLFRELTEEQPDMEQTVLNVLKEYSDTPAMQKEENVLLRYGYRQSDFFKTTHRYPYLFAAIGFATGSLLFLFTFRCRRKKEAARIKALTVYLENVNTGSPGLISETGEDDFSQLQDEIYKTVTMLYQTRDAALDARNKFAENLSNIAHQLKTPVTAISLTTQMMRFHPSGDYPEQIQKQLNRLVYLEEALLLLSRLDAGTLPLKQEAVDIYTILTLAADNLQEVLADADVSVDIPEGSQIEITADLDWTMEALMNLLKNCVEYTPAGGTVHCSYDKNPLYKTIIIRDEGEGFTGEDIPRLFERFYRGQNAGKNGIGIGLSLAKEIIELQNGTIRAKNIPGGGGCFEIRFYSH</sequence>
<protein>
    <recommendedName>
        <fullName evidence="3">histidine kinase</fullName>
        <ecNumber evidence="3">2.7.13.3</ecNumber>
    </recommendedName>
</protein>
<keyword evidence="5 10" id="KW-0808">Transferase</keyword>
<evidence type="ECO:0000256" key="6">
    <source>
        <dbReference type="ARBA" id="ARBA00022777"/>
    </source>
</evidence>
<evidence type="ECO:0000256" key="5">
    <source>
        <dbReference type="ARBA" id="ARBA00022679"/>
    </source>
</evidence>
<dbReference type="STRING" id="39482.ERS852491_03274"/>
<dbReference type="InterPro" id="IPR003661">
    <property type="entry name" value="HisK_dim/P_dom"/>
</dbReference>
<dbReference type="SUPFAM" id="SSF55874">
    <property type="entry name" value="ATPase domain of HSP90 chaperone/DNA topoisomerase II/histidine kinase"/>
    <property type="match status" value="1"/>
</dbReference>
<dbReference type="PROSITE" id="PS50109">
    <property type="entry name" value="HIS_KIN"/>
    <property type="match status" value="1"/>
</dbReference>
<dbReference type="OrthoDB" id="9806130at2"/>
<dbReference type="EC" id="2.7.13.3" evidence="3"/>
<keyword evidence="4" id="KW-0597">Phosphoprotein</keyword>
<evidence type="ECO:0000313" key="10">
    <source>
        <dbReference type="EMBL" id="CUO77835.1"/>
    </source>
</evidence>
<dbReference type="SMART" id="SM00387">
    <property type="entry name" value="HATPase_c"/>
    <property type="match status" value="1"/>
</dbReference>
<evidence type="ECO:0000256" key="1">
    <source>
        <dbReference type="ARBA" id="ARBA00000085"/>
    </source>
</evidence>
<dbReference type="Pfam" id="PF02518">
    <property type="entry name" value="HATPase_c"/>
    <property type="match status" value="1"/>
</dbReference>
<gene>
    <name evidence="10" type="primary">senX3</name>
    <name evidence="10" type="ORF">ERS852491_03274</name>
</gene>
<dbReference type="Gene3D" id="3.30.565.10">
    <property type="entry name" value="Histidine kinase-like ATPase, C-terminal domain"/>
    <property type="match status" value="1"/>
</dbReference>
<dbReference type="PANTHER" id="PTHR45453:SF1">
    <property type="entry name" value="PHOSPHATE REGULON SENSOR PROTEIN PHOR"/>
    <property type="match status" value="1"/>
</dbReference>
<keyword evidence="7" id="KW-0902">Two-component regulatory system</keyword>
<dbReference type="Pfam" id="PF00512">
    <property type="entry name" value="HisKA"/>
    <property type="match status" value="1"/>
</dbReference>
<dbReference type="GO" id="GO:0016036">
    <property type="term" value="P:cellular response to phosphate starvation"/>
    <property type="evidence" value="ECO:0007669"/>
    <property type="project" value="TreeGrafter"/>
</dbReference>